<keyword evidence="1" id="KW-0812">Transmembrane</keyword>
<sequence>MGIVEFMRGTAGRAARIIAGIALILIGLAAIGGPVGILVAVIGVIPIAAGAFNFCLLGPVLGLDLHGQPRRQAGH</sequence>
<feature type="transmembrane region" description="Helical" evidence="1">
    <location>
        <begin position="37"/>
        <end position="61"/>
    </location>
</feature>
<protein>
    <recommendedName>
        <fullName evidence="2">Inner membrane protein YgaP-like transmembrane domain-containing protein</fullName>
    </recommendedName>
</protein>
<dbReference type="RefSeq" id="WP_011212433.1">
    <property type="nucleotide sequence ID" value="NC_006363.1"/>
</dbReference>
<keyword evidence="1" id="KW-1133">Transmembrane helix</keyword>
<feature type="domain" description="Inner membrane protein YgaP-like transmembrane" evidence="2">
    <location>
        <begin position="9"/>
        <end position="65"/>
    </location>
</feature>
<proteinExistence type="predicted"/>
<name>Q5YM38_NOCFA</name>
<dbReference type="KEGG" id="nfa:PNF2_670"/>
<organism evidence="3 4">
    <name type="scientific">Nocardia farcinica (strain IFM 10152)</name>
    <dbReference type="NCBI Taxonomy" id="247156"/>
    <lineage>
        <taxon>Bacteria</taxon>
        <taxon>Bacillati</taxon>
        <taxon>Actinomycetota</taxon>
        <taxon>Actinomycetes</taxon>
        <taxon>Mycobacteriales</taxon>
        <taxon>Nocardiaceae</taxon>
        <taxon>Nocardia</taxon>
    </lineage>
</organism>
<dbReference type="Pfam" id="PF11127">
    <property type="entry name" value="YgaP-like_TM"/>
    <property type="match status" value="1"/>
</dbReference>
<evidence type="ECO:0000256" key="1">
    <source>
        <dbReference type="SAM" id="Phobius"/>
    </source>
</evidence>
<geneLocation type="plasmid" evidence="3 4">
    <name>pNF2</name>
</geneLocation>
<dbReference type="EMBL" id="AP006620">
    <property type="protein sequence ID" value="BAD60753.1"/>
    <property type="molecule type" value="Genomic_DNA"/>
</dbReference>
<keyword evidence="3" id="KW-0614">Plasmid</keyword>
<evidence type="ECO:0000313" key="3">
    <source>
        <dbReference type="EMBL" id="BAD60753.1"/>
    </source>
</evidence>
<keyword evidence="1" id="KW-0472">Membrane</keyword>
<dbReference type="HOGENOM" id="CLU_162624_1_0_11"/>
<dbReference type="InterPro" id="IPR021309">
    <property type="entry name" value="YgaP-like_TM"/>
</dbReference>
<accession>Q5YM38</accession>
<feature type="transmembrane region" description="Helical" evidence="1">
    <location>
        <begin position="14"/>
        <end position="31"/>
    </location>
</feature>
<dbReference type="AlphaFoldDB" id="Q5YM38"/>
<keyword evidence="4" id="KW-1185">Reference proteome</keyword>
<evidence type="ECO:0000259" key="2">
    <source>
        <dbReference type="Pfam" id="PF11127"/>
    </source>
</evidence>
<evidence type="ECO:0000313" key="4">
    <source>
        <dbReference type="Proteomes" id="UP000006820"/>
    </source>
</evidence>
<reference evidence="3 4" key="1">
    <citation type="journal article" date="2004" name="Proc. Natl. Acad. Sci. U.S.A.">
        <title>The complete genomic sequence of Nocardia farcinica IFM 10152.</title>
        <authorList>
            <person name="Ishikawa J."/>
            <person name="Yamashita A."/>
            <person name="Mikami Y."/>
            <person name="Hoshino Y."/>
            <person name="Kurita H."/>
            <person name="Hotta K."/>
            <person name="Shiba T."/>
            <person name="Hattori M."/>
        </authorList>
    </citation>
    <scope>NUCLEOTIDE SEQUENCE [LARGE SCALE GENOMIC DNA]</scope>
    <source>
        <strain evidence="3 4">IFM 10152</strain>
        <plasmid evidence="4">Plasmid pNF2</plasmid>
    </source>
</reference>
<dbReference type="GeneID" id="61136433"/>
<gene>
    <name evidence="3" type="ordered locus">PNF2_670</name>
</gene>
<dbReference type="Proteomes" id="UP000006820">
    <property type="component" value="Plasmid pNF2"/>
</dbReference>